<proteinExistence type="predicted"/>
<reference evidence="4" key="1">
    <citation type="submission" date="2021-06" db="EMBL/GenBank/DDBJ databases">
        <authorList>
            <person name="Kallberg Y."/>
            <person name="Tangrot J."/>
            <person name="Rosling A."/>
        </authorList>
    </citation>
    <scope>NUCLEOTIDE SEQUENCE</scope>
    <source>
        <strain evidence="4">IN212</strain>
    </source>
</reference>
<keyword evidence="1" id="KW-0479">Metal-binding</keyword>
<gene>
    <name evidence="4" type="ORF">RFULGI_LOCUS7654</name>
</gene>
<comment type="caution">
    <text evidence="4">The sequence shown here is derived from an EMBL/GenBank/DDBJ whole genome shotgun (WGS) entry which is preliminary data.</text>
</comment>
<name>A0A9N9D6Z0_9GLOM</name>
<dbReference type="PROSITE" id="PS50157">
    <property type="entry name" value="ZINC_FINGER_C2H2_2"/>
    <property type="match status" value="1"/>
</dbReference>
<evidence type="ECO:0000313" key="4">
    <source>
        <dbReference type="EMBL" id="CAG8629178.1"/>
    </source>
</evidence>
<dbReference type="InterPro" id="IPR013087">
    <property type="entry name" value="Znf_C2H2_type"/>
</dbReference>
<organism evidence="4 5">
    <name type="scientific">Racocetra fulgida</name>
    <dbReference type="NCBI Taxonomy" id="60492"/>
    <lineage>
        <taxon>Eukaryota</taxon>
        <taxon>Fungi</taxon>
        <taxon>Fungi incertae sedis</taxon>
        <taxon>Mucoromycota</taxon>
        <taxon>Glomeromycotina</taxon>
        <taxon>Glomeromycetes</taxon>
        <taxon>Diversisporales</taxon>
        <taxon>Gigasporaceae</taxon>
        <taxon>Racocetra</taxon>
    </lineage>
</organism>
<dbReference type="Proteomes" id="UP000789396">
    <property type="component" value="Unassembled WGS sequence"/>
</dbReference>
<keyword evidence="1" id="KW-0862">Zinc</keyword>
<feature type="region of interest" description="Disordered" evidence="2">
    <location>
        <begin position="25"/>
        <end position="124"/>
    </location>
</feature>
<dbReference type="AlphaFoldDB" id="A0A9N9D6Z0"/>
<dbReference type="EMBL" id="CAJVPZ010011353">
    <property type="protein sequence ID" value="CAG8629178.1"/>
    <property type="molecule type" value="Genomic_DNA"/>
</dbReference>
<sequence length="124" mass="14324">MVTYTCDRCGNIFPKLWKLRRHQERKFSCKPAPNPQLPDPEPNHEAGPGPTTQAHREAQITETTSQQAITQDQEKIYTPEENFQSIYETENGVKEKELPSGDIKFLKKRPDTERQHKSLDAVTF</sequence>
<evidence type="ECO:0000259" key="3">
    <source>
        <dbReference type="PROSITE" id="PS50157"/>
    </source>
</evidence>
<protein>
    <submittedName>
        <fullName evidence="4">1417_t:CDS:1</fullName>
    </submittedName>
</protein>
<keyword evidence="1" id="KW-0863">Zinc-finger</keyword>
<feature type="compositionally biased region" description="Basic and acidic residues" evidence="2">
    <location>
        <begin position="91"/>
        <end position="124"/>
    </location>
</feature>
<evidence type="ECO:0000313" key="5">
    <source>
        <dbReference type="Proteomes" id="UP000789396"/>
    </source>
</evidence>
<dbReference type="OrthoDB" id="10545296at2759"/>
<accession>A0A9N9D6Z0</accession>
<evidence type="ECO:0000256" key="2">
    <source>
        <dbReference type="SAM" id="MobiDB-lite"/>
    </source>
</evidence>
<keyword evidence="5" id="KW-1185">Reference proteome</keyword>
<feature type="domain" description="C2H2-type" evidence="3">
    <location>
        <begin position="4"/>
        <end position="31"/>
    </location>
</feature>
<evidence type="ECO:0000256" key="1">
    <source>
        <dbReference type="PROSITE-ProRule" id="PRU00042"/>
    </source>
</evidence>
<dbReference type="GO" id="GO:0008270">
    <property type="term" value="F:zinc ion binding"/>
    <property type="evidence" value="ECO:0007669"/>
    <property type="project" value="UniProtKB-KW"/>
</dbReference>
<feature type="compositionally biased region" description="Polar residues" evidence="2">
    <location>
        <begin position="60"/>
        <end position="71"/>
    </location>
</feature>